<feature type="chain" id="PRO_5004223237" evidence="2">
    <location>
        <begin position="29"/>
        <end position="2636"/>
    </location>
</feature>
<dbReference type="GO" id="GO:0016020">
    <property type="term" value="C:membrane"/>
    <property type="evidence" value="ECO:0007669"/>
    <property type="project" value="InterPro"/>
</dbReference>
<dbReference type="PROSITE" id="PS50268">
    <property type="entry name" value="CADHERIN_2"/>
    <property type="match status" value="2"/>
</dbReference>
<dbReference type="SUPFAM" id="SSF49313">
    <property type="entry name" value="Cadherin-like"/>
    <property type="match status" value="6"/>
</dbReference>
<protein>
    <submittedName>
        <fullName evidence="4">Dystroglycan-type cadherin-like domain repeat protein</fullName>
    </submittedName>
</protein>
<dbReference type="KEGG" id="gme:Gmet_0933"/>
<reference evidence="4 5" key="1">
    <citation type="submission" date="2005-10" db="EMBL/GenBank/DDBJ databases">
        <title>Complete sequence of Geobacter metallireducens GS-15.</title>
        <authorList>
            <consortium name="US DOE Joint Genome Institute"/>
            <person name="Copeland A."/>
            <person name="Lucas S."/>
            <person name="Lapidus A."/>
            <person name="Barry K."/>
            <person name="Detter J.C."/>
            <person name="Glavina T."/>
            <person name="Hammon N."/>
            <person name="Israni S."/>
            <person name="Pitluck S."/>
            <person name="Di Bartolo G."/>
            <person name="Chain P."/>
            <person name="Schmutz J."/>
            <person name="Larimer F."/>
            <person name="Land M."/>
            <person name="Kyrpides N."/>
            <person name="Ivanova N."/>
            <person name="Richardson P."/>
        </authorList>
    </citation>
    <scope>NUCLEOTIDE SEQUENCE [LARGE SCALE GENOMIC DNA]</scope>
    <source>
        <strain evidence="5">ATCC 53774 / DSM 7210 / GS-15</strain>
    </source>
</reference>
<dbReference type="GO" id="GO:0007156">
    <property type="term" value="P:homophilic cell adhesion via plasma membrane adhesion molecules"/>
    <property type="evidence" value="ECO:0007669"/>
    <property type="project" value="InterPro"/>
</dbReference>
<dbReference type="EMBL" id="CP000148">
    <property type="protein sequence ID" value="ABB31175.1"/>
    <property type="molecule type" value="Genomic_DNA"/>
</dbReference>
<accession>Q39X49</accession>
<feature type="compositionally biased region" description="Polar residues" evidence="1">
    <location>
        <begin position="2450"/>
        <end position="2462"/>
    </location>
</feature>
<dbReference type="InterPro" id="IPR018247">
    <property type="entry name" value="EF_Hand_1_Ca_BS"/>
</dbReference>
<dbReference type="Proteomes" id="UP000007073">
    <property type="component" value="Chromosome"/>
</dbReference>
<sequence length="2636" mass="264903">MGIARKIKWVFVTLCLLLVTALTSSAYAADWNLTSGNSTVTLNDSAMPGTSPGVYSWLLDNVERISQQAFYYRIGTTSPEVSVSGDTLDATAPFTVAASNQTASSVTLTFTEKAGRFSIAVTYELIGGTTGRSTLNKKVVVTNLTAAPLDLHLFSYSDYDLKTGAYNFENASIVNGKAYQSSFTNTTDTVGNGATFVERATVPPSRVGIDNAQFLGSLANGATPYNLDNFSGPFPSNGDSQFAFQWDLTVDPKTPTSFTITDDFYPTKALYLSKASTPSTCVNYGQTFTNTYAFDNTRNLATPADNTLIREKLARDISLSLATDGGAYNATTGSVDWKILQMAAGAAQQTVQGTYTVNSAADFTMTSQIVSDETFPTSVSAKLTLCNHPPSISSFPGKNGTEGQAYSYQVIATDSDPGTTLSYSLDVAPAGMTINSSGLITWTPTSAQTGNNTITVRVSDGTLAATQTYTLFIAYVNAAPSITSSPVTSAYVGVSYPYTVVATDPNLKQGDKLTFGLPAAPSGMTINSTTGVISWTPDATQVGPQNVVVQVTDNGYLFVQQSFTVTVSATTKQTPVITWTAPAAITYGTALGVTQLNATANVPGTYAYTPASGAVLNAGSQTLSVTFTPTDTTTYTTATATTTLTVNKATPTITWATPASVPVGTALSSTQLNATASTVGSFTYTPVSGTVLTTAGVQTLSATFTPTDTTNYNGASASVNLSVVAKQVPTITWAAPAAITYGTALSAAQLNATAGVPGTYTYTPAVGTVLNAGTQSLSVTFTPTDTTIYTPATATVSLTVNKASQTVSFTSTIPTSPAFGGTYTPAATATSGLAVAITLDAASTGCTLASGVVTFTGAGTCVIDANQAGTTNYNAAAQVQQSIGIGKGASTITVTGATSFTYTGAPQGPGTATVTGSTGAVTYSYAGTGTTTYPASATKPTNAGSYTVTATVAADANYNGASSSATAFTITKAAATVTLGNLTATYDGTAKAATATTIPNGLTVAITYAGGTTAPTAAGSYAVVATVNDANYTGSATGTLNIAKASQTVSFTSTIPASPAIGGTYTPAATATSGLAVAITLDAASTGCTLASGVVTFTGAGTCVIDANQAGTTNYNAAAQVQQSIGIGKGASTVTVTGATSFTYTGAPQGPGTATVTGSTGAVTYSYAGTGATTYPASATKPTNAGSYTVTATVAADANYNGTSSSATAFTITKAAATVTLGNLTATYDGTAKAATATTIPNGLIVAITYAGGTTAPTAAGSYAVVATVNDANYTGSATGTLVIAKATSTITWATPTAVPVGTALSSTQLNATANTAGTFTYTPAAGTVMNTVGTQALSVSFTPTDSTNYTSATASVSLSVVAKQVPTITWAAPAAIAYGTALDATQLNATANVAGTFVYTPAAGTVLNAGSQTLSVTFTPTDTATYTTATKTVSLTVNKASATITLSGLSATYDGTTKAATATTSPAGVAVSLTYKNGKTTVTSPTAAGSYSVTATVTDPNYTGSATGTLVIAKATSTITWATPTAVPVGTALNDTQLNATANTAGTFSYTPAAGTVVNTAGTQTLSVSFTPTDSTNYTSATASVSLSVVAKQVPTITWAAPAAIAYGTALDINQLNATANVAGTFAYTPASGTVLNAGSQTLSVTFTPTDTATYTTATKTVTLTVNPASATVTLAGLTATYDGSAKAVTATTNPAGKAVTITYAGSATAPTAAGSYAVVATVTDPNYTGSATGTLVIAKATSTITWATPTAVPVGTALNDTQLNATANTAGTFSYTPAAGTVVNTAGTQTLSVSFTPTDSTNYTSATASVSLSVVAKQVPTITWAAPAAIAYGTALDINQLNATANVAGTFAYTPASGTVLNAGSQTLSVTFTPTDTATYTTATKTVTLTVNPASATVTLAGLTATYDGSAKAVTATTNPAGKAVTITYAGSATAPTAAGSYAVVATVTDANYTGSATGTLVIAKATSTITWATPTAVPVGTALNDTQLNATANTAGTFSYTPAAGTVMNTAGTQTLSVSFVPTDPVNYSTATASVNLTVNAVTKQTPVITWATPAAVSVGTTLSSTQLNATANVPGTFTYIPAAGTALNTAGTVTLSATFTPTDTVNYNTATASVNLTVNAVTQQTPVITWATPAAVSEGTTLGSTQLNATANVPGTFAYTPAAGTALNTAGTVTLSATFTPTDTVNYTTATASVSLTVNAVITKQPPVITSSPVTTGYKDGYYYYQVVASDPNGDTVSYSLSTYPSGMTINSTTGLIYWRPGSTGTYSVTVRAKDTTGLYASQSFKISVADSSSNSSPKITSTAVTTAVVDTLYNYDVNATDSNGDTVYFRLSSAPSGMTIDAISGLISWTPTSSQTGSKYVSVQAVDSKGGRTSQSFYITVSQSSSTNNAPVISTSPVTTATVGRSYSYDVNATDADGDTLTYKLTTAPSGMGIDANTGVISWTPSSSQTGSNSVTVEVTDGKGGSDTQSFTVSVTGSTTNNGAPQFTSTPVTTAVVRKYYTYNADAVDPNGDTIKYSFARRPDGMSINSSTGLINWYASRTGSYNVSVKATDSKGNSAYQNFTITVVTADVSAIPLSVNSCDVNGDGLVTIDDVKAIIAGRGTNNLTLDMDGDGAVTLLDARICSPQVKN</sequence>
<dbReference type="GO" id="GO:0005509">
    <property type="term" value="F:calcium ion binding"/>
    <property type="evidence" value="ECO:0007669"/>
    <property type="project" value="InterPro"/>
</dbReference>
<dbReference type="SMART" id="SM00736">
    <property type="entry name" value="CADG"/>
    <property type="match status" value="6"/>
</dbReference>
<dbReference type="InterPro" id="IPR015919">
    <property type="entry name" value="Cadherin-like_sf"/>
</dbReference>
<dbReference type="PROSITE" id="PS00018">
    <property type="entry name" value="EF_HAND_1"/>
    <property type="match status" value="1"/>
</dbReference>
<dbReference type="Pfam" id="PF18887">
    <property type="entry name" value="MBG_3"/>
    <property type="match status" value="7"/>
</dbReference>
<dbReference type="InterPro" id="IPR043772">
    <property type="entry name" value="MBG_3"/>
</dbReference>
<proteinExistence type="predicted"/>
<dbReference type="eggNOG" id="COG3391">
    <property type="taxonomic scope" value="Bacteria"/>
</dbReference>
<evidence type="ECO:0000256" key="1">
    <source>
        <dbReference type="SAM" id="MobiDB-lite"/>
    </source>
</evidence>
<dbReference type="HOGENOM" id="CLU_227677_0_0_7"/>
<reference evidence="4 5" key="2">
    <citation type="journal article" date="2009" name="BMC Microbiol.">
        <title>The genome sequence of Geobacter metallireducens: features of metabolism, physiology and regulation common and dissimilar to Geobacter sulfurreducens.</title>
        <authorList>
            <person name="Aklujkar M."/>
            <person name="Krushkal J."/>
            <person name="DiBartolo G."/>
            <person name="Lapidus A."/>
            <person name="Land M.L."/>
            <person name="Lovley D.R."/>
        </authorList>
    </citation>
    <scope>NUCLEOTIDE SEQUENCE [LARGE SCALE GENOMIC DNA]</scope>
    <source>
        <strain evidence="5">ATCC 53774 / DSM 7210 / GS-15</strain>
    </source>
</reference>
<evidence type="ECO:0000259" key="3">
    <source>
        <dbReference type="PROSITE" id="PS50268"/>
    </source>
</evidence>
<organism evidence="4 5">
    <name type="scientific">Geobacter metallireducens (strain ATCC 53774 / DSM 7210 / GS-15)</name>
    <dbReference type="NCBI Taxonomy" id="269799"/>
    <lineage>
        <taxon>Bacteria</taxon>
        <taxon>Pseudomonadati</taxon>
        <taxon>Thermodesulfobacteriota</taxon>
        <taxon>Desulfuromonadia</taxon>
        <taxon>Geobacterales</taxon>
        <taxon>Geobacteraceae</taxon>
        <taxon>Geobacter</taxon>
    </lineage>
</organism>
<evidence type="ECO:0000313" key="4">
    <source>
        <dbReference type="EMBL" id="ABB31175.1"/>
    </source>
</evidence>
<keyword evidence="5" id="KW-1185">Reference proteome</keyword>
<evidence type="ECO:0000313" key="5">
    <source>
        <dbReference type="Proteomes" id="UP000007073"/>
    </source>
</evidence>
<feature type="signal peptide" evidence="2">
    <location>
        <begin position="1"/>
        <end position="28"/>
    </location>
</feature>
<feature type="region of interest" description="Disordered" evidence="1">
    <location>
        <begin position="2450"/>
        <end position="2472"/>
    </location>
</feature>
<dbReference type="CDD" id="cd14256">
    <property type="entry name" value="Dockerin_I"/>
    <property type="match status" value="1"/>
</dbReference>
<dbReference type="Gene3D" id="2.60.40.10">
    <property type="entry name" value="Immunoglobulins"/>
    <property type="match status" value="6"/>
</dbReference>
<dbReference type="InterPro" id="IPR002126">
    <property type="entry name" value="Cadherin-like_dom"/>
</dbReference>
<dbReference type="eggNOG" id="COG2304">
    <property type="taxonomic scope" value="Bacteria"/>
</dbReference>
<dbReference type="InterPro" id="IPR013783">
    <property type="entry name" value="Ig-like_fold"/>
</dbReference>
<dbReference type="Pfam" id="PF05345">
    <property type="entry name" value="He_PIG"/>
    <property type="match status" value="6"/>
</dbReference>
<name>Q39X49_GEOMG</name>
<dbReference type="eggNOG" id="COG2373">
    <property type="taxonomic scope" value="Bacteria"/>
</dbReference>
<dbReference type="InterPro" id="IPR006644">
    <property type="entry name" value="Cadg"/>
</dbReference>
<gene>
    <name evidence="4" type="ordered locus">Gmet_0933</name>
</gene>
<evidence type="ECO:0000256" key="2">
    <source>
        <dbReference type="SAM" id="SignalP"/>
    </source>
</evidence>
<keyword evidence="2" id="KW-0732">Signal</keyword>
<feature type="domain" description="Cadherin" evidence="3">
    <location>
        <begin position="2210"/>
        <end position="2304"/>
    </location>
</feature>
<feature type="domain" description="Cadherin" evidence="3">
    <location>
        <begin position="2389"/>
        <end position="2492"/>
    </location>
</feature>
<dbReference type="STRING" id="269799.Gmet_0933"/>